<dbReference type="PANTHER" id="PTHR31563:SF10">
    <property type="entry name" value="ION CHANNEL POLLUX-RELATED"/>
    <property type="match status" value="1"/>
</dbReference>
<name>A0A812RRM9_9DINO</name>
<dbReference type="Proteomes" id="UP000604046">
    <property type="component" value="Unassembled WGS sequence"/>
</dbReference>
<organism evidence="1 2">
    <name type="scientific">Symbiodinium natans</name>
    <dbReference type="NCBI Taxonomy" id="878477"/>
    <lineage>
        <taxon>Eukaryota</taxon>
        <taxon>Sar</taxon>
        <taxon>Alveolata</taxon>
        <taxon>Dinophyceae</taxon>
        <taxon>Suessiales</taxon>
        <taxon>Symbiodiniaceae</taxon>
        <taxon>Symbiodinium</taxon>
    </lineage>
</organism>
<evidence type="ECO:0000313" key="2">
    <source>
        <dbReference type="Proteomes" id="UP000604046"/>
    </source>
</evidence>
<protein>
    <submittedName>
        <fullName evidence="1">Uncharacterized protein</fullName>
    </submittedName>
</protein>
<evidence type="ECO:0000313" key="1">
    <source>
        <dbReference type="EMBL" id="CAE7451059.1"/>
    </source>
</evidence>
<proteinExistence type="predicted"/>
<dbReference type="EMBL" id="CAJNDS010002366">
    <property type="protein sequence ID" value="CAE7451059.1"/>
    <property type="molecule type" value="Genomic_DNA"/>
</dbReference>
<gene>
    <name evidence="1" type="ORF">SNAT2548_LOCUS24686</name>
</gene>
<keyword evidence="2" id="KW-1185">Reference proteome</keyword>
<dbReference type="AlphaFoldDB" id="A0A812RRM9"/>
<accession>A0A812RRM9</accession>
<dbReference type="OrthoDB" id="448186at2759"/>
<comment type="caution">
    <text evidence="1">The sequence shown here is derived from an EMBL/GenBank/DDBJ whole genome shotgun (WGS) entry which is preliminary data.</text>
</comment>
<dbReference type="InterPro" id="IPR044849">
    <property type="entry name" value="CASTOR/POLLUX/SYM8-like"/>
</dbReference>
<feature type="non-terminal residue" evidence="1">
    <location>
        <position position="353"/>
    </location>
</feature>
<reference evidence="1" key="1">
    <citation type="submission" date="2021-02" db="EMBL/GenBank/DDBJ databases">
        <authorList>
            <person name="Dougan E. K."/>
            <person name="Rhodes N."/>
            <person name="Thang M."/>
            <person name="Chan C."/>
        </authorList>
    </citation>
    <scope>NUCLEOTIDE SEQUENCE</scope>
</reference>
<dbReference type="PANTHER" id="PTHR31563">
    <property type="entry name" value="ION CHANNEL POLLUX-RELATED"/>
    <property type="match status" value="1"/>
</dbReference>
<dbReference type="GO" id="GO:0006811">
    <property type="term" value="P:monoatomic ion transport"/>
    <property type="evidence" value="ECO:0007669"/>
    <property type="project" value="InterPro"/>
</dbReference>
<sequence length="353" mass="39586">MDGPCLCSYRKQPLKEQKFYIVEVEGLQGWSFRDLLFALGTAIPIGYVAFPENEVMLLPPMDYVFGGMESLICLAEDSSTLPRSVAAGTHYEVARKRSKASKSMKHRGSMVQVTRQHEALVIVFGWNEAIGSMLHEVDLAVGPKSDVIVYSPQDIGHREEYLEASQVRRNCRFQNITVKHKQGLLGARYKLEQLALEEAEKIFILADSSARSDEAADCDTVATLLQVRDIFRERGKHHPDLVIMPQVLGKRAEHNCWKSGLIDYINSNRLSCQVLAQVCQSPEICNLFAELLLGDTARICIRHLSDYVCDVVDEDDHEGRQINFSEVLAAVSKAGEVAIGWSRSAEELEMKEV</sequence>